<dbReference type="Pfam" id="PF13966">
    <property type="entry name" value="zf-RVT"/>
    <property type="match status" value="1"/>
</dbReference>
<dbReference type="InterPro" id="IPR012337">
    <property type="entry name" value="RNaseH-like_sf"/>
</dbReference>
<dbReference type="InterPro" id="IPR052929">
    <property type="entry name" value="RNase_H-like_EbsB-rel"/>
</dbReference>
<dbReference type="SUPFAM" id="SSF53098">
    <property type="entry name" value="Ribonuclease H-like"/>
    <property type="match status" value="1"/>
</dbReference>
<protein>
    <recommendedName>
        <fullName evidence="6">RNase H type-1 domain-containing protein</fullName>
    </recommendedName>
</protein>
<dbReference type="Proteomes" id="UP000596660">
    <property type="component" value="Unplaced"/>
</dbReference>
<dbReference type="Pfam" id="PF13456">
    <property type="entry name" value="RVT_3"/>
    <property type="match status" value="1"/>
</dbReference>
<feature type="signal peptide" evidence="1">
    <location>
        <begin position="1"/>
        <end position="27"/>
    </location>
</feature>
<evidence type="ECO:0000259" key="2">
    <source>
        <dbReference type="Pfam" id="PF13456"/>
    </source>
</evidence>
<dbReference type="InterPro" id="IPR036397">
    <property type="entry name" value="RNaseH_sf"/>
</dbReference>
<dbReference type="InterPro" id="IPR026960">
    <property type="entry name" value="RVT-Znf"/>
</dbReference>
<name>A0A803LNT0_CHEQI</name>
<reference evidence="4" key="1">
    <citation type="journal article" date="2017" name="Nature">
        <title>The genome of Chenopodium quinoa.</title>
        <authorList>
            <person name="Jarvis D.E."/>
            <person name="Ho Y.S."/>
            <person name="Lightfoot D.J."/>
            <person name="Schmoeckel S.M."/>
            <person name="Li B."/>
            <person name="Borm T.J.A."/>
            <person name="Ohyanagi H."/>
            <person name="Mineta K."/>
            <person name="Michell C.T."/>
            <person name="Saber N."/>
            <person name="Kharbatia N.M."/>
            <person name="Rupper R.R."/>
            <person name="Sharp A.R."/>
            <person name="Dally N."/>
            <person name="Boughton B.A."/>
            <person name="Woo Y.H."/>
            <person name="Gao G."/>
            <person name="Schijlen E.G.W.M."/>
            <person name="Guo X."/>
            <person name="Momin A.A."/>
            <person name="Negrao S."/>
            <person name="Al-Babili S."/>
            <person name="Gehring C."/>
            <person name="Roessner U."/>
            <person name="Jung C."/>
            <person name="Murphy K."/>
            <person name="Arold S.T."/>
            <person name="Gojobori T."/>
            <person name="van der Linden C.G."/>
            <person name="van Loo E.N."/>
            <person name="Jellen E.N."/>
            <person name="Maughan P.J."/>
            <person name="Tester M."/>
        </authorList>
    </citation>
    <scope>NUCLEOTIDE SEQUENCE [LARGE SCALE GENOMIC DNA]</scope>
    <source>
        <strain evidence="4">cv. PI 614886</strain>
    </source>
</reference>
<dbReference type="GO" id="GO:0004523">
    <property type="term" value="F:RNA-DNA hybrid ribonuclease activity"/>
    <property type="evidence" value="ECO:0007669"/>
    <property type="project" value="InterPro"/>
</dbReference>
<dbReference type="PANTHER" id="PTHR47074:SF48">
    <property type="entry name" value="POLYNUCLEOTIDYL TRANSFERASE, RIBONUCLEASE H-LIKE SUPERFAMILY PROTEIN"/>
    <property type="match status" value="1"/>
</dbReference>
<evidence type="ECO:0000313" key="5">
    <source>
        <dbReference type="Proteomes" id="UP000596660"/>
    </source>
</evidence>
<evidence type="ECO:0000259" key="3">
    <source>
        <dbReference type="Pfam" id="PF13966"/>
    </source>
</evidence>
<accession>A0A803LNT0</accession>
<dbReference type="InterPro" id="IPR002156">
    <property type="entry name" value="RNaseH_domain"/>
</dbReference>
<evidence type="ECO:0000313" key="4">
    <source>
        <dbReference type="EnsemblPlants" id="AUR62016609-RA:cds"/>
    </source>
</evidence>
<dbReference type="AlphaFoldDB" id="A0A803LNT0"/>
<evidence type="ECO:0008006" key="6">
    <source>
        <dbReference type="Google" id="ProtNLM"/>
    </source>
</evidence>
<dbReference type="PANTHER" id="PTHR47074">
    <property type="entry name" value="BNAC02G40300D PROTEIN"/>
    <property type="match status" value="1"/>
</dbReference>
<proteinExistence type="predicted"/>
<feature type="chain" id="PRO_5031319931" description="RNase H type-1 domain-containing protein" evidence="1">
    <location>
        <begin position="28"/>
        <end position="405"/>
    </location>
</feature>
<reference evidence="4" key="2">
    <citation type="submission" date="2021-03" db="UniProtKB">
        <authorList>
            <consortium name="EnsemblPlants"/>
        </authorList>
    </citation>
    <scope>IDENTIFICATION</scope>
</reference>
<dbReference type="InterPro" id="IPR044730">
    <property type="entry name" value="RNase_H-like_dom_plant"/>
</dbReference>
<dbReference type="OMA" id="PANICIP"/>
<dbReference type="EnsemblPlants" id="AUR62016609-RA">
    <property type="protein sequence ID" value="AUR62016609-RA:cds"/>
    <property type="gene ID" value="AUR62016609"/>
</dbReference>
<sequence>MERVSSVKLLGFAVLAILLMFMRTTTADHPVLGRTATTTSEETPVRYGIVVEEMPLPMLPRLEYKPALVKDLFCDGEWSLDILNTYFVEWEVMEITKIPLARFGGEDVWAWQFTKNGEFSVRSAYHAEMKDKSCEKASASITSEPVLWNVLWNAKIPPKIKLFGWKVLHDSIAVRASLLKRGMGMDVMCPCCGEAPRNSLTLPFSMPGGPSDLDVFAKASGLVGDYAKALEVAAPRVDKVVPLNQVWTPPMLGAYKINTDAACFSDNSVGLGAVMRDWNGDVVVATCSVKMGSFDIVVAEALAARLGLSISLEAGLMPLILEVDFLQLFQKLKKGNSEKSLLGSIVGDILHMASLCSSLSFSHTGRNGNTVAHKLANLSREFNDVRVWYEVVPPCIALDVARDVP</sequence>
<evidence type="ECO:0000256" key="1">
    <source>
        <dbReference type="SAM" id="SignalP"/>
    </source>
</evidence>
<keyword evidence="1" id="KW-0732">Signal</keyword>
<dbReference type="GO" id="GO:0003676">
    <property type="term" value="F:nucleic acid binding"/>
    <property type="evidence" value="ECO:0007669"/>
    <property type="project" value="InterPro"/>
</dbReference>
<feature type="domain" description="RNase H type-1" evidence="2">
    <location>
        <begin position="258"/>
        <end position="378"/>
    </location>
</feature>
<dbReference type="CDD" id="cd06222">
    <property type="entry name" value="RNase_H_like"/>
    <property type="match status" value="1"/>
</dbReference>
<organism evidence="4 5">
    <name type="scientific">Chenopodium quinoa</name>
    <name type="common">Quinoa</name>
    <dbReference type="NCBI Taxonomy" id="63459"/>
    <lineage>
        <taxon>Eukaryota</taxon>
        <taxon>Viridiplantae</taxon>
        <taxon>Streptophyta</taxon>
        <taxon>Embryophyta</taxon>
        <taxon>Tracheophyta</taxon>
        <taxon>Spermatophyta</taxon>
        <taxon>Magnoliopsida</taxon>
        <taxon>eudicotyledons</taxon>
        <taxon>Gunneridae</taxon>
        <taxon>Pentapetalae</taxon>
        <taxon>Caryophyllales</taxon>
        <taxon>Chenopodiaceae</taxon>
        <taxon>Chenopodioideae</taxon>
        <taxon>Atripliceae</taxon>
        <taxon>Chenopodium</taxon>
    </lineage>
</organism>
<keyword evidence="5" id="KW-1185">Reference proteome</keyword>
<dbReference type="Gene3D" id="3.30.420.10">
    <property type="entry name" value="Ribonuclease H-like superfamily/Ribonuclease H"/>
    <property type="match status" value="1"/>
</dbReference>
<dbReference type="Gramene" id="AUR62016609-RA">
    <property type="protein sequence ID" value="AUR62016609-RA:cds"/>
    <property type="gene ID" value="AUR62016609"/>
</dbReference>
<feature type="domain" description="Reverse transcriptase zinc-binding" evidence="3">
    <location>
        <begin position="119"/>
        <end position="195"/>
    </location>
</feature>